<evidence type="ECO:0000256" key="1">
    <source>
        <dbReference type="SAM" id="Phobius"/>
    </source>
</evidence>
<organism evidence="2 3">
    <name type="scientific">Neolewinella antarctica</name>
    <dbReference type="NCBI Taxonomy" id="442734"/>
    <lineage>
        <taxon>Bacteria</taxon>
        <taxon>Pseudomonadati</taxon>
        <taxon>Bacteroidota</taxon>
        <taxon>Saprospiria</taxon>
        <taxon>Saprospirales</taxon>
        <taxon>Lewinellaceae</taxon>
        <taxon>Neolewinella</taxon>
    </lineage>
</organism>
<protein>
    <submittedName>
        <fullName evidence="2">Phospholipid/cholesterol/gamma-HCH transport system permease protein</fullName>
    </submittedName>
</protein>
<name>A0ABX0X7N3_9BACT</name>
<sequence length="248" mass="27106">MFLVSFFDHLGQYFLLLKSAVAKPERFSMYYKETVRQMDAIGVGSLFIVLLISVFIGMVTAVQFADQLGDSFIPSYYIGYIVRDITIIEMAPTITCLVLAGKVGSNLAAEIGGMRQKEHIDAMEIMGVNTAAYLIMPKIIAAVIMIPLLVAVSAFVSIIGGYLATVLPGSLSHTEYVLGLRSFFEPSYVRIMFVKACVFAFLLTSISCYYGYYVKGGSIELGEASTSAVVVSNVLILLFDFIIALLLT</sequence>
<dbReference type="Pfam" id="PF02405">
    <property type="entry name" value="MlaE"/>
    <property type="match status" value="1"/>
</dbReference>
<feature type="transmembrane region" description="Helical" evidence="1">
    <location>
        <begin position="188"/>
        <end position="212"/>
    </location>
</feature>
<evidence type="ECO:0000313" key="2">
    <source>
        <dbReference type="EMBL" id="NJC25242.1"/>
    </source>
</evidence>
<proteinExistence type="predicted"/>
<keyword evidence="1" id="KW-1133">Transmembrane helix</keyword>
<dbReference type="RefSeq" id="WP_168036005.1">
    <property type="nucleotide sequence ID" value="NZ_JAATJH010000001.1"/>
</dbReference>
<feature type="transmembrane region" description="Helical" evidence="1">
    <location>
        <begin position="77"/>
        <end position="100"/>
    </location>
</feature>
<accession>A0ABX0X7N3</accession>
<gene>
    <name evidence="2" type="ORF">GGR27_000723</name>
</gene>
<feature type="transmembrane region" description="Helical" evidence="1">
    <location>
        <begin position="224"/>
        <end position="247"/>
    </location>
</feature>
<dbReference type="EMBL" id="JAATJH010000001">
    <property type="protein sequence ID" value="NJC25242.1"/>
    <property type="molecule type" value="Genomic_DNA"/>
</dbReference>
<dbReference type="PANTHER" id="PTHR30188">
    <property type="entry name" value="ABC TRANSPORTER PERMEASE PROTEIN-RELATED"/>
    <property type="match status" value="1"/>
</dbReference>
<reference evidence="2 3" key="1">
    <citation type="submission" date="2020-03" db="EMBL/GenBank/DDBJ databases">
        <title>Genomic Encyclopedia of Type Strains, Phase IV (KMG-IV): sequencing the most valuable type-strain genomes for metagenomic binning, comparative biology and taxonomic classification.</title>
        <authorList>
            <person name="Goeker M."/>
        </authorList>
    </citation>
    <scope>NUCLEOTIDE SEQUENCE [LARGE SCALE GENOMIC DNA]</scope>
    <source>
        <strain evidence="2 3">DSM 105096</strain>
    </source>
</reference>
<keyword evidence="1" id="KW-0812">Transmembrane</keyword>
<feature type="transmembrane region" description="Helical" evidence="1">
    <location>
        <begin position="46"/>
        <end position="65"/>
    </location>
</feature>
<feature type="transmembrane region" description="Helical" evidence="1">
    <location>
        <begin position="139"/>
        <end position="167"/>
    </location>
</feature>
<keyword evidence="1" id="KW-0472">Membrane</keyword>
<comment type="caution">
    <text evidence="2">The sequence shown here is derived from an EMBL/GenBank/DDBJ whole genome shotgun (WGS) entry which is preliminary data.</text>
</comment>
<evidence type="ECO:0000313" key="3">
    <source>
        <dbReference type="Proteomes" id="UP000770785"/>
    </source>
</evidence>
<keyword evidence="3" id="KW-1185">Reference proteome</keyword>
<dbReference type="PANTHER" id="PTHR30188:SF4">
    <property type="entry name" value="PROTEIN TRIGALACTOSYLDIACYLGLYCEROL 1, CHLOROPLASTIC"/>
    <property type="match status" value="1"/>
</dbReference>
<dbReference type="InterPro" id="IPR030802">
    <property type="entry name" value="Permease_MalE"/>
</dbReference>
<dbReference type="Proteomes" id="UP000770785">
    <property type="component" value="Unassembled WGS sequence"/>
</dbReference>